<accession>A0AAV2D6B2</accession>
<sequence length="139" mass="14498">MNGKVVSCSSGEETDGNEEDSSNGSIGMVLLSTAVAVCGSFEFGSCLIGYSAPVQSAISEDLNLSLLEYSMFGSILTIGAMLGAVTNGRTADFIGRKGAMRMSAMLCIMGWRRRRSRHGHGGVDGGVLASSLAMEVMMN</sequence>
<feature type="compositionally biased region" description="Acidic residues" evidence="3">
    <location>
        <begin position="12"/>
        <end position="21"/>
    </location>
</feature>
<dbReference type="InterPro" id="IPR050549">
    <property type="entry name" value="MFS_Trehalose_Transporter"/>
</dbReference>
<organism evidence="5 6">
    <name type="scientific">Linum trigynum</name>
    <dbReference type="NCBI Taxonomy" id="586398"/>
    <lineage>
        <taxon>Eukaryota</taxon>
        <taxon>Viridiplantae</taxon>
        <taxon>Streptophyta</taxon>
        <taxon>Embryophyta</taxon>
        <taxon>Tracheophyta</taxon>
        <taxon>Spermatophyta</taxon>
        <taxon>Magnoliopsida</taxon>
        <taxon>eudicotyledons</taxon>
        <taxon>Gunneridae</taxon>
        <taxon>Pentapetalae</taxon>
        <taxon>rosids</taxon>
        <taxon>fabids</taxon>
        <taxon>Malpighiales</taxon>
        <taxon>Linaceae</taxon>
        <taxon>Linum</taxon>
    </lineage>
</organism>
<keyword evidence="4" id="KW-0812">Transmembrane</keyword>
<comment type="similarity">
    <text evidence="1">Belongs to the major facilitator superfamily. Sugar transporter (TC 2.A.1.1) family.</text>
</comment>
<keyword evidence="4" id="KW-0472">Membrane</keyword>
<dbReference type="AlphaFoldDB" id="A0AAV2D6B2"/>
<dbReference type="PANTHER" id="PTHR48021">
    <property type="match status" value="1"/>
</dbReference>
<feature type="transmembrane region" description="Helical" evidence="4">
    <location>
        <begin position="62"/>
        <end position="82"/>
    </location>
</feature>
<reference evidence="5 6" key="1">
    <citation type="submission" date="2024-04" db="EMBL/GenBank/DDBJ databases">
        <authorList>
            <person name="Fracassetti M."/>
        </authorList>
    </citation>
    <scope>NUCLEOTIDE SEQUENCE [LARGE SCALE GENOMIC DNA]</scope>
</reference>
<dbReference type="Proteomes" id="UP001497516">
    <property type="component" value="Chromosome 2"/>
</dbReference>
<dbReference type="Gene3D" id="1.20.1250.20">
    <property type="entry name" value="MFS general substrate transporter like domains"/>
    <property type="match status" value="1"/>
</dbReference>
<evidence type="ECO:0000256" key="4">
    <source>
        <dbReference type="SAM" id="Phobius"/>
    </source>
</evidence>
<name>A0AAV2D6B2_9ROSI</name>
<dbReference type="GO" id="GO:0022857">
    <property type="term" value="F:transmembrane transporter activity"/>
    <property type="evidence" value="ECO:0007669"/>
    <property type="project" value="TreeGrafter"/>
</dbReference>
<evidence type="ECO:0000256" key="2">
    <source>
        <dbReference type="ARBA" id="ARBA00022597"/>
    </source>
</evidence>
<evidence type="ECO:0000256" key="3">
    <source>
        <dbReference type="SAM" id="MobiDB-lite"/>
    </source>
</evidence>
<evidence type="ECO:0000313" key="6">
    <source>
        <dbReference type="Proteomes" id="UP001497516"/>
    </source>
</evidence>
<keyword evidence="2" id="KW-0762">Sugar transport</keyword>
<proteinExistence type="inferred from homology"/>
<keyword evidence="4" id="KW-1133">Transmembrane helix</keyword>
<feature type="region of interest" description="Disordered" evidence="3">
    <location>
        <begin position="1"/>
        <end position="22"/>
    </location>
</feature>
<gene>
    <name evidence="5" type="ORF">LTRI10_LOCUS10872</name>
</gene>
<dbReference type="PANTHER" id="PTHR48021:SF37">
    <property type="entry name" value="SUGAR TRANSPORTER ERD6-LIKE 16"/>
    <property type="match status" value="1"/>
</dbReference>
<evidence type="ECO:0008006" key="7">
    <source>
        <dbReference type="Google" id="ProtNLM"/>
    </source>
</evidence>
<dbReference type="EMBL" id="OZ034815">
    <property type="protein sequence ID" value="CAL1366943.1"/>
    <property type="molecule type" value="Genomic_DNA"/>
</dbReference>
<keyword evidence="2" id="KW-0813">Transport</keyword>
<dbReference type="SUPFAM" id="SSF103473">
    <property type="entry name" value="MFS general substrate transporter"/>
    <property type="match status" value="1"/>
</dbReference>
<evidence type="ECO:0000313" key="5">
    <source>
        <dbReference type="EMBL" id="CAL1366943.1"/>
    </source>
</evidence>
<dbReference type="InterPro" id="IPR036259">
    <property type="entry name" value="MFS_trans_sf"/>
</dbReference>
<protein>
    <recommendedName>
        <fullName evidence="7">Major facilitator superfamily (MFS) profile domain-containing protein</fullName>
    </recommendedName>
</protein>
<keyword evidence="6" id="KW-1185">Reference proteome</keyword>
<dbReference type="GO" id="GO:0016020">
    <property type="term" value="C:membrane"/>
    <property type="evidence" value="ECO:0007669"/>
    <property type="project" value="TreeGrafter"/>
</dbReference>
<feature type="transmembrane region" description="Helical" evidence="4">
    <location>
        <begin position="26"/>
        <end position="50"/>
    </location>
</feature>
<evidence type="ECO:0000256" key="1">
    <source>
        <dbReference type="ARBA" id="ARBA00010992"/>
    </source>
</evidence>